<sequence>MGPGCHRPAPFGPLRPTLRAQGQLLPPGSPVGPFSTRGMDTREDVTLAKVPAPVAVYCGSVPRTSVGLRGSPPGTIDSSLLTYGEASLQPVSSVPPSSEKPSQLPSGHEDQSSLMLDAPLKGWQARNGYPRNLGALPLGPHPVADIPSLESEASSVARDTIQIKDKLKKRRLSEGMAASSQASLDPVGGPKGVPLRSTIPRTTSQRLLRVPRPMPPIQSIPTTPEASSAKEKDLDPPGGRQDLQDSGACRAQEITYDAFLGKLFSPLTAATSSLKPQLTAFM</sequence>
<name>A0ABQ0ER30_APOSI</name>
<accession>A0ABQ0ER30</accession>
<protein>
    <submittedName>
        <fullName evidence="2">TOG array regulator of axonemal microtubules protein 2</fullName>
    </submittedName>
</protein>
<organism evidence="2 3">
    <name type="scientific">Apodemus speciosus</name>
    <name type="common">Large Japanese field mouse</name>
    <dbReference type="NCBI Taxonomy" id="105296"/>
    <lineage>
        <taxon>Eukaryota</taxon>
        <taxon>Metazoa</taxon>
        <taxon>Chordata</taxon>
        <taxon>Craniata</taxon>
        <taxon>Vertebrata</taxon>
        <taxon>Euteleostomi</taxon>
        <taxon>Mammalia</taxon>
        <taxon>Eutheria</taxon>
        <taxon>Euarchontoglires</taxon>
        <taxon>Glires</taxon>
        <taxon>Rodentia</taxon>
        <taxon>Myomorpha</taxon>
        <taxon>Muroidea</taxon>
        <taxon>Muridae</taxon>
        <taxon>Murinae</taxon>
        <taxon>Apodemus</taxon>
    </lineage>
</organism>
<feature type="region of interest" description="Disordered" evidence="1">
    <location>
        <begin position="1"/>
        <end position="40"/>
    </location>
</feature>
<feature type="region of interest" description="Disordered" evidence="1">
    <location>
        <begin position="149"/>
        <end position="248"/>
    </location>
</feature>
<reference evidence="2 3" key="1">
    <citation type="submission" date="2024-08" db="EMBL/GenBank/DDBJ databases">
        <title>The draft genome of Apodemus speciosus.</title>
        <authorList>
            <person name="Nabeshima K."/>
            <person name="Suzuki S."/>
            <person name="Onuma M."/>
        </authorList>
    </citation>
    <scope>NUCLEOTIDE SEQUENCE [LARGE SCALE GENOMIC DNA]</scope>
    <source>
        <strain evidence="2">IB14-021</strain>
    </source>
</reference>
<feature type="region of interest" description="Disordered" evidence="1">
    <location>
        <begin position="87"/>
        <end position="117"/>
    </location>
</feature>
<proteinExistence type="predicted"/>
<evidence type="ECO:0000313" key="3">
    <source>
        <dbReference type="Proteomes" id="UP001623349"/>
    </source>
</evidence>
<evidence type="ECO:0000313" key="2">
    <source>
        <dbReference type="EMBL" id="GAB1289519.1"/>
    </source>
</evidence>
<comment type="caution">
    <text evidence="2">The sequence shown here is derived from an EMBL/GenBank/DDBJ whole genome shotgun (WGS) entry which is preliminary data.</text>
</comment>
<feature type="compositionally biased region" description="Low complexity" evidence="1">
    <location>
        <begin position="90"/>
        <end position="102"/>
    </location>
</feature>
<gene>
    <name evidence="2" type="ORF">APTSU1_000474900</name>
</gene>
<keyword evidence="3" id="KW-1185">Reference proteome</keyword>
<evidence type="ECO:0000256" key="1">
    <source>
        <dbReference type="SAM" id="MobiDB-lite"/>
    </source>
</evidence>
<dbReference type="EMBL" id="BAAFST010000005">
    <property type="protein sequence ID" value="GAB1289519.1"/>
    <property type="molecule type" value="Genomic_DNA"/>
</dbReference>
<dbReference type="Proteomes" id="UP001623349">
    <property type="component" value="Unassembled WGS sequence"/>
</dbReference>